<dbReference type="InterPro" id="IPR050964">
    <property type="entry name" value="Striated_Muscle_Regulatory"/>
</dbReference>
<protein>
    <submittedName>
        <fullName evidence="4">Lys-gingipain</fullName>
        <ecNumber evidence="4">3.4.22.47</ecNumber>
    </submittedName>
</protein>
<dbReference type="SMART" id="SM00060">
    <property type="entry name" value="FN3"/>
    <property type="match status" value="4"/>
</dbReference>
<dbReference type="EMBL" id="UGTL01000001">
    <property type="protein sequence ID" value="SUB85902.1"/>
    <property type="molecule type" value="Genomic_DNA"/>
</dbReference>
<proteinExistence type="predicted"/>
<dbReference type="RefSeq" id="WP_021668412.1">
    <property type="nucleotide sequence ID" value="NZ_UGTL01000001.1"/>
</dbReference>
<feature type="domain" description="Fibronectin type-III" evidence="3">
    <location>
        <begin position="690"/>
        <end position="776"/>
    </location>
</feature>
<dbReference type="InterPro" id="IPR003961">
    <property type="entry name" value="FN3_dom"/>
</dbReference>
<keyword evidence="2" id="KW-0732">Signal</keyword>
<dbReference type="Gene3D" id="2.60.120.200">
    <property type="match status" value="2"/>
</dbReference>
<dbReference type="Gene3D" id="2.60.40.10">
    <property type="entry name" value="Immunoglobulins"/>
    <property type="match status" value="1"/>
</dbReference>
<dbReference type="SUPFAM" id="SSF63825">
    <property type="entry name" value="YWTD domain"/>
    <property type="match status" value="1"/>
</dbReference>
<feature type="chain" id="PRO_5016772488" evidence="2">
    <location>
        <begin position="24"/>
        <end position="1487"/>
    </location>
</feature>
<evidence type="ECO:0000256" key="1">
    <source>
        <dbReference type="ARBA" id="ARBA00022737"/>
    </source>
</evidence>
<dbReference type="SUPFAM" id="SSF49265">
    <property type="entry name" value="Fibronectin type III"/>
    <property type="match status" value="1"/>
</dbReference>
<dbReference type="CDD" id="cd00063">
    <property type="entry name" value="FN3"/>
    <property type="match status" value="2"/>
</dbReference>
<feature type="signal peptide" evidence="2">
    <location>
        <begin position="1"/>
        <end position="23"/>
    </location>
</feature>
<sequence>MKKRFTNLFACLIAVAFALPGFAQSKYEMQKIHKREVQKRILEMRGQAVENHELLDQMAQPTKGVRAAFKQAMQPVAVPQMLKTPLTARQIEMLGSCLMEDYGTLVSFSPATTITLNKLAQYGYDNVFTGGSALIGDTYYGMAVQSLAGMTMLTLYVTDLNTLKSEEKYVFEKTLMATETAKDPNSNTVFGQFYNADMTKLEWGIIDYVAQKRTTIKASERRYVALAYAKDGMVYGVAVDGKLYKIEPTTGIETPIGDTGVKLLTANKKVFPQSADIDPVSGTFYWAATDANEVSKLYTVNLQTGLATEVGTLPNSISGLAIPGAAAQDGAPDQVSNVTYDFVESSLTGKVTFTAPTQTYGGTPLNKAVELKYVIYIDGQQAATGKVLPGAVKTADVTVTEDGLKNFKIVVSNAVGNGAKFNDNHYVGFDVPYAPENLVLTHSTTGHVKLTWTAPMGVENNGFMGPITYNVIREYNGTGTIVASGLKALTYEEDLTAGEYSSYKYIVESVNGRVTGDYNETEPFFFGSAIEPNYVQPFDTEASATLWADVNPVKGSYNEWKWDEDNQYMKCGYSFKGKSDNWLISPPIHLKAGYTYFVKYDVITPAGSEEKIEVKWGQDAGTDFKKLDKELMPITAYKEKRNVTHSIEKEIKVGPEGNYNFGFHAVSEKGSYFIAIDNFQLLLGPLPTAPDSVTNIKAVTEASGLDQATITFNAPTKNRKGEPITSLTKIEVKNGERLVGTIQPAEVGKQYSITDPSATHGENTYSVFAYNENGIGEKATVNVKVGQDRPGKFKLTAIDQLNSVKLTWTTPTAAEGGFVNPDGITYYIYKVTPEGEMIELGRSAMGAKEYVIENFKTIEGPQTVAYFAVVPKNASGNGKLQAVALLVGKPYQMPYKQSFKNNSDQGQYLQSGPSEAGDEWVITPSAAADNDGGAMYFNPKAAGKALALFGKISLRGAVKPQLSFDYKCEPASKRQLVIMLKGVDGSVKPLYSKDFATSKEDNGWHRAIVNIPAEYTEMAYVQILLFGIAADPTKETAPIYIDNINIIDPLPTDAAVQLVAPKKTLKGHEVKFNAEVTNCGTTTLDEKTMVKIFVNGNEVSQHPLTKKLATTDMEEIPVTYQTSLKDAGTQFIVKAQVVTVSDADKRNDVSEKTITFNSYDVPQPQNVTTTGNNKPTVGLRWEAPQIETPSVVETFEDYDSWTTSFGDWTLLDMDKGYAISPAPKEFQYPHNNEQYAFIIAEPNEFFSPDSKLYNSVQAHGGQKYAMNTYQVNSLTSGATPINSNNWMISPILPGKSQTINFWAKNISRYAETFDVLYSNAGNPRDIRKFIKIGDTYTVKENKWTNIIVDLPEGARYFAIHHNTSSKTTTMFMIDDISFTKGNLPLSYNIYRDGIFIGNSSTLEFNDGQPGVDGNHTYSVAAVYADGSVSTPVDVNVVTDIHEIEELSSDSYNVYTIDGVQVLKNAKDLKSLKRGLYIVNGKKVIINN</sequence>
<keyword evidence="1" id="KW-0677">Repeat</keyword>
<accession>A0A379E0T9</accession>
<evidence type="ECO:0000313" key="4">
    <source>
        <dbReference type="EMBL" id="SUB85902.1"/>
    </source>
</evidence>
<dbReference type="OrthoDB" id="1086190at2"/>
<evidence type="ECO:0000256" key="2">
    <source>
        <dbReference type="SAM" id="SignalP"/>
    </source>
</evidence>
<evidence type="ECO:0000313" key="5">
    <source>
        <dbReference type="Proteomes" id="UP000254072"/>
    </source>
</evidence>
<dbReference type="GO" id="GO:0016787">
    <property type="term" value="F:hydrolase activity"/>
    <property type="evidence" value="ECO:0007669"/>
    <property type="project" value="UniProtKB-KW"/>
</dbReference>
<feature type="domain" description="Fibronectin type-III" evidence="3">
    <location>
        <begin position="332"/>
        <end position="418"/>
    </location>
</feature>
<gene>
    <name evidence="4" type="primary">kgp</name>
    <name evidence="4" type="ORF">NCTC11157_01642</name>
</gene>
<reference evidence="4 5" key="1">
    <citation type="submission" date="2018-06" db="EMBL/GenBank/DDBJ databases">
        <authorList>
            <consortium name="Pathogen Informatics"/>
            <person name="Doyle S."/>
        </authorList>
    </citation>
    <scope>NUCLEOTIDE SEQUENCE [LARGE SCALE GENOMIC DNA]</scope>
    <source>
        <strain evidence="4 5">NCTC11157</strain>
    </source>
</reference>
<evidence type="ECO:0000259" key="3">
    <source>
        <dbReference type="SMART" id="SM00060"/>
    </source>
</evidence>
<dbReference type="Proteomes" id="UP000254072">
    <property type="component" value="Unassembled WGS sequence"/>
</dbReference>
<dbReference type="PANTHER" id="PTHR13817:SF166">
    <property type="entry name" value="NEURONAL IGCAM-RELATED"/>
    <property type="match status" value="1"/>
</dbReference>
<dbReference type="PANTHER" id="PTHR13817">
    <property type="entry name" value="TITIN"/>
    <property type="match status" value="1"/>
</dbReference>
<feature type="domain" description="Fibronectin type-III" evidence="3">
    <location>
        <begin position="787"/>
        <end position="878"/>
    </location>
</feature>
<name>A0A379E0T9_9BACT</name>
<feature type="domain" description="Fibronectin type-III" evidence="3">
    <location>
        <begin position="432"/>
        <end position="516"/>
    </location>
</feature>
<keyword evidence="4" id="KW-0378">Hydrolase</keyword>
<dbReference type="EC" id="3.4.22.47" evidence="4"/>
<dbReference type="NCBIfam" id="NF038128">
    <property type="entry name" value="choice_anch_J"/>
    <property type="match status" value="2"/>
</dbReference>
<dbReference type="InterPro" id="IPR013783">
    <property type="entry name" value="Ig-like_fold"/>
</dbReference>
<dbReference type="GeneID" id="91082816"/>
<dbReference type="InterPro" id="IPR036116">
    <property type="entry name" value="FN3_sf"/>
</dbReference>
<organism evidence="4 5">
    <name type="scientific">Prevotella disiens</name>
    <dbReference type="NCBI Taxonomy" id="28130"/>
    <lineage>
        <taxon>Bacteria</taxon>
        <taxon>Pseudomonadati</taxon>
        <taxon>Bacteroidota</taxon>
        <taxon>Bacteroidia</taxon>
        <taxon>Bacteroidales</taxon>
        <taxon>Prevotellaceae</taxon>
        <taxon>Prevotella</taxon>
    </lineage>
</organism>